<dbReference type="Pfam" id="PF17667">
    <property type="entry name" value="Pkinase_fungal"/>
    <property type="match status" value="2"/>
</dbReference>
<reference evidence="4" key="1">
    <citation type="submission" date="2020-05" db="EMBL/GenBank/DDBJ databases">
        <title>Mycena genomes resolve the evolution of fungal bioluminescence.</title>
        <authorList>
            <person name="Tsai I.J."/>
        </authorList>
    </citation>
    <scope>NUCLEOTIDE SEQUENCE</scope>
    <source>
        <strain evidence="4">110903Hualien_Pintung</strain>
    </source>
</reference>
<gene>
    <name evidence="4" type="ORF">HMN09_00748900</name>
</gene>
<feature type="domain" description="Fungal-type protein kinase" evidence="3">
    <location>
        <begin position="154"/>
        <end position="577"/>
    </location>
</feature>
<feature type="coiled-coil region" evidence="1">
    <location>
        <begin position="794"/>
        <end position="821"/>
    </location>
</feature>
<dbReference type="AlphaFoldDB" id="A0A8H6STP0"/>
<feature type="region of interest" description="Disordered" evidence="2">
    <location>
        <begin position="754"/>
        <end position="790"/>
    </location>
</feature>
<evidence type="ECO:0000256" key="2">
    <source>
        <dbReference type="SAM" id="MobiDB-lite"/>
    </source>
</evidence>
<dbReference type="Proteomes" id="UP000613580">
    <property type="component" value="Unassembled WGS sequence"/>
</dbReference>
<dbReference type="InterPro" id="IPR040976">
    <property type="entry name" value="Pkinase_fungal"/>
</dbReference>
<protein>
    <recommendedName>
        <fullName evidence="3">Fungal-type protein kinase domain-containing protein</fullName>
    </recommendedName>
</protein>
<dbReference type="SUPFAM" id="SSF56112">
    <property type="entry name" value="Protein kinase-like (PK-like)"/>
    <property type="match status" value="1"/>
</dbReference>
<dbReference type="PANTHER" id="PTHR38248:SF2">
    <property type="entry name" value="FUNK1 11"/>
    <property type="match status" value="1"/>
</dbReference>
<accession>A0A8H6STP0</accession>
<dbReference type="EMBL" id="JACAZE010000009">
    <property type="protein sequence ID" value="KAF7305945.1"/>
    <property type="molecule type" value="Genomic_DNA"/>
</dbReference>
<comment type="caution">
    <text evidence="4">The sequence shown here is derived from an EMBL/GenBank/DDBJ whole genome shotgun (WGS) entry which is preliminary data.</text>
</comment>
<evidence type="ECO:0000313" key="4">
    <source>
        <dbReference type="EMBL" id="KAF7305945.1"/>
    </source>
</evidence>
<name>A0A8H6STP0_MYCCL</name>
<keyword evidence="1" id="KW-0175">Coiled coil</keyword>
<dbReference type="OrthoDB" id="5569250at2759"/>
<evidence type="ECO:0000259" key="3">
    <source>
        <dbReference type="Pfam" id="PF17667"/>
    </source>
</evidence>
<dbReference type="PANTHER" id="PTHR38248">
    <property type="entry name" value="FUNK1 6"/>
    <property type="match status" value="1"/>
</dbReference>
<proteinExistence type="predicted"/>
<keyword evidence="5" id="KW-1185">Reference proteome</keyword>
<evidence type="ECO:0000256" key="1">
    <source>
        <dbReference type="SAM" id="Coils"/>
    </source>
</evidence>
<feature type="coiled-coil region" evidence="1">
    <location>
        <begin position="1077"/>
        <end position="1104"/>
    </location>
</feature>
<sequence length="1112" mass="125007">MDGWHQHLSDGCVKFVKLSEFFKIMERLGDTEPTRADLAAMVSSAQAAFDDLVVAVTNAKQEKDFNPEMAEYFDGLFSGYESARRPRFCDKSNYTFDPVVKTDYKSRPDIAGSVFGFDLDEDEWRWLLVVIAMELKLRRTQDIFAGDQVPALTDKRKQADLTQLLHNARRIMMATRACASFTASVFNRWARLVYVDRSGYIVSEEFDWVADCVVFPEFLWRVYNGRSSGHVLGADETVTVPTEEDKERMLPLLYYALGKTGPLAADAVPKELLHAQSQLRDSRWLTIYAGKGKKLDRCLTVGRPIHQVSGMFCRGTRVDRVLLESDLEKVFPVVKRNQQLTVKYPILDTPETVPHFYALKDAWQQACRDPEYLFYRIIEEHMKEVHNGEAAEGLAVLAGHIELNEQRNVKGHETITARMRPDGSPEEDRAHRRTLTCHVGTRLDNLMESIELTPGDPGFKSTKEAVQVILDAIKGHRLAYAAGILQRDVSIGNVLKLGASGFLHDFDISALTERGRTLMARVDPKHMPSTLDKLKKSLTGTFAFLALGVLEARHFGHLIEHKPKHDLESFYWLLIWLLLRYTSHTAPSGKQAPYQLFDHPDYNTARSTKITWLRDQSQAYRRGDFLWPDNAPLSVLVGELTGLVKANDDGLINDREPITYDSVMGLFETALAAPGWKEGDAVPFVPPKYVRQETPVEHARTTGALDVRARVPTNPPDNPFSAPEAFQYARVRAELEPNDVYDDDFDEASSSLHRVAEEAESGSGSEGVSPAMEEVVNSHSDEADEPVAPEPSAADALAARIAAMRAELAALELQQAQQARQSNSRQRAAPGNVLLLKSLDFLHHVDVSSLTTKNNKVVTGTFAFLAIDLLDARCYKRSIKHEVHHDLESFFYLLVWFVLRYTAHTRPEQERAVQFLFEYPDDDGSLSAKVTWLMDEATKYTKGRLLVPTNVPLSNLIGRLATILREHHSFGRPTPPTPATHEDFIRCFREALDAPGWPTESDVIAFTPPNPLQQAQSRYYEHLTRIELEPDFHVWAAPPKAVVEEVELGRGSDGEGVLPAMEDADEADESVVETPEADAFAARIAAMRAELAALELEQAQQARQSNWYRRAA</sequence>
<evidence type="ECO:0000313" key="5">
    <source>
        <dbReference type="Proteomes" id="UP000613580"/>
    </source>
</evidence>
<organism evidence="4 5">
    <name type="scientific">Mycena chlorophos</name>
    <name type="common">Agaric fungus</name>
    <name type="synonym">Agaricus chlorophos</name>
    <dbReference type="NCBI Taxonomy" id="658473"/>
    <lineage>
        <taxon>Eukaryota</taxon>
        <taxon>Fungi</taxon>
        <taxon>Dikarya</taxon>
        <taxon>Basidiomycota</taxon>
        <taxon>Agaricomycotina</taxon>
        <taxon>Agaricomycetes</taxon>
        <taxon>Agaricomycetidae</taxon>
        <taxon>Agaricales</taxon>
        <taxon>Marasmiineae</taxon>
        <taxon>Mycenaceae</taxon>
        <taxon>Mycena</taxon>
    </lineage>
</organism>
<feature type="domain" description="Fungal-type protein kinase" evidence="3">
    <location>
        <begin position="835"/>
        <end position="897"/>
    </location>
</feature>
<dbReference type="InterPro" id="IPR011009">
    <property type="entry name" value="Kinase-like_dom_sf"/>
</dbReference>